<feature type="domain" description="Transcription regulator AsnC/Lrp ligand binding" evidence="1">
    <location>
        <begin position="6"/>
        <end position="73"/>
    </location>
</feature>
<gene>
    <name evidence="2" type="ORF">O4220_08905</name>
</gene>
<dbReference type="RefSeq" id="WP_269603254.1">
    <property type="nucleotide sequence ID" value="NZ_JAPWIJ010000003.1"/>
</dbReference>
<dbReference type="Gene3D" id="3.30.70.920">
    <property type="match status" value="1"/>
</dbReference>
<dbReference type="InterPro" id="IPR019887">
    <property type="entry name" value="Tscrpt_reg_AsnC/Lrp_C"/>
</dbReference>
<dbReference type="InterPro" id="IPR011008">
    <property type="entry name" value="Dimeric_a/b-barrel"/>
</dbReference>
<evidence type="ECO:0000313" key="2">
    <source>
        <dbReference type="EMBL" id="MCZ4518638.1"/>
    </source>
</evidence>
<evidence type="ECO:0000313" key="3">
    <source>
        <dbReference type="Proteomes" id="UP001081071"/>
    </source>
</evidence>
<comment type="caution">
    <text evidence="2">The sequence shown here is derived from an EMBL/GenBank/DDBJ whole genome shotgun (WGS) entry which is preliminary data.</text>
</comment>
<accession>A0ABT4MCE3</accession>
<organism evidence="2 3">
    <name type="scientific">Rhodococcus ruber</name>
    <dbReference type="NCBI Taxonomy" id="1830"/>
    <lineage>
        <taxon>Bacteria</taxon>
        <taxon>Bacillati</taxon>
        <taxon>Actinomycetota</taxon>
        <taxon>Actinomycetes</taxon>
        <taxon>Mycobacteriales</taxon>
        <taxon>Nocardiaceae</taxon>
        <taxon>Rhodococcus</taxon>
    </lineage>
</organism>
<proteinExistence type="predicted"/>
<keyword evidence="3" id="KW-1185">Reference proteome</keyword>
<name>A0ABT4MCE3_9NOCA</name>
<reference evidence="2" key="1">
    <citation type="submission" date="2022-12" db="EMBL/GenBank/DDBJ databases">
        <authorList>
            <person name="Krivoruchko A.V."/>
            <person name="Elkin A."/>
        </authorList>
    </citation>
    <scope>NUCLEOTIDE SEQUENCE</scope>
    <source>
        <strain evidence="2">IEGM 1391</strain>
    </source>
</reference>
<dbReference type="EMBL" id="JAPWIJ010000003">
    <property type="protein sequence ID" value="MCZ4518638.1"/>
    <property type="molecule type" value="Genomic_DNA"/>
</dbReference>
<protein>
    <submittedName>
        <fullName evidence="2">Lrp/AsnC ligand binding domain-containing protein</fullName>
    </submittedName>
</protein>
<dbReference type="Proteomes" id="UP001081071">
    <property type="component" value="Unassembled WGS sequence"/>
</dbReference>
<evidence type="ECO:0000259" key="1">
    <source>
        <dbReference type="Pfam" id="PF01037"/>
    </source>
</evidence>
<sequence length="82" mass="8443">MVQAFVLVQTEVGRATAVAQQIEAVDGVLSAEAVVGPYDVIARADGSSDAEIAEIVSRIQKVDAITRTLTCPVAPQSTTSVG</sequence>
<dbReference type="SUPFAM" id="SSF54909">
    <property type="entry name" value="Dimeric alpha+beta barrel"/>
    <property type="match status" value="1"/>
</dbReference>
<dbReference type="Pfam" id="PF01037">
    <property type="entry name" value="AsnC_trans_reg"/>
    <property type="match status" value="1"/>
</dbReference>